<organism evidence="2 3">
    <name type="scientific">Paenibacillus shirakamiensis</name>
    <dbReference type="NCBI Taxonomy" id="1265935"/>
    <lineage>
        <taxon>Bacteria</taxon>
        <taxon>Bacillati</taxon>
        <taxon>Bacillota</taxon>
        <taxon>Bacilli</taxon>
        <taxon>Bacillales</taxon>
        <taxon>Paenibacillaceae</taxon>
        <taxon>Paenibacillus</taxon>
    </lineage>
</organism>
<keyword evidence="3" id="KW-1185">Reference proteome</keyword>
<keyword evidence="1" id="KW-1133">Transmembrane helix</keyword>
<feature type="transmembrane region" description="Helical" evidence="1">
    <location>
        <begin position="33"/>
        <end position="50"/>
    </location>
</feature>
<dbReference type="Proteomes" id="UP001519288">
    <property type="component" value="Unassembled WGS sequence"/>
</dbReference>
<sequence>MGIKNFVVACTLFAFVFFMIAIAGKDLFTYAPLMGWAGGCLSLTVALIALRRSHSVRK</sequence>
<reference evidence="2 3" key="1">
    <citation type="submission" date="2021-03" db="EMBL/GenBank/DDBJ databases">
        <title>Genomic Encyclopedia of Type Strains, Phase IV (KMG-IV): sequencing the most valuable type-strain genomes for metagenomic binning, comparative biology and taxonomic classification.</title>
        <authorList>
            <person name="Goeker M."/>
        </authorList>
    </citation>
    <scope>NUCLEOTIDE SEQUENCE [LARGE SCALE GENOMIC DNA]</scope>
    <source>
        <strain evidence="2 3">DSM 26806</strain>
    </source>
</reference>
<accession>A0ABS4JHN5</accession>
<dbReference type="EMBL" id="JAGGLD010000003">
    <property type="protein sequence ID" value="MBP2001208.1"/>
    <property type="molecule type" value="Genomic_DNA"/>
</dbReference>
<gene>
    <name evidence="2" type="ORF">J2Z69_002251</name>
</gene>
<evidence type="ECO:0000313" key="2">
    <source>
        <dbReference type="EMBL" id="MBP2001208.1"/>
    </source>
</evidence>
<evidence type="ECO:0000313" key="3">
    <source>
        <dbReference type="Proteomes" id="UP001519288"/>
    </source>
</evidence>
<proteinExistence type="predicted"/>
<keyword evidence="1" id="KW-0812">Transmembrane</keyword>
<protein>
    <submittedName>
        <fullName evidence="2">Formate/nitrite transporter FocA (FNT family)</fullName>
    </submittedName>
</protein>
<keyword evidence="1" id="KW-0472">Membrane</keyword>
<evidence type="ECO:0000256" key="1">
    <source>
        <dbReference type="SAM" id="Phobius"/>
    </source>
</evidence>
<comment type="caution">
    <text evidence="2">The sequence shown here is derived from an EMBL/GenBank/DDBJ whole genome shotgun (WGS) entry which is preliminary data.</text>
</comment>
<name>A0ABS4JHN5_9BACL</name>